<proteinExistence type="inferred from homology"/>
<dbReference type="PANTHER" id="PTHR45953:SF1">
    <property type="entry name" value="IDURONATE 2-SULFATASE"/>
    <property type="match status" value="1"/>
</dbReference>
<dbReference type="Gene3D" id="3.40.720.10">
    <property type="entry name" value="Alkaline Phosphatase, subunit A"/>
    <property type="match status" value="1"/>
</dbReference>
<dbReference type="GO" id="GO:0005737">
    <property type="term" value="C:cytoplasm"/>
    <property type="evidence" value="ECO:0007669"/>
    <property type="project" value="TreeGrafter"/>
</dbReference>
<dbReference type="InterPro" id="IPR024607">
    <property type="entry name" value="Sulfatase_CS"/>
</dbReference>
<evidence type="ECO:0000313" key="5">
    <source>
        <dbReference type="EMBL" id="BCA84564.1"/>
    </source>
</evidence>
<organism evidence="5 6">
    <name type="scientific">Enterococcus saigonensis</name>
    <dbReference type="NCBI Taxonomy" id="1805431"/>
    <lineage>
        <taxon>Bacteria</taxon>
        <taxon>Bacillati</taxon>
        <taxon>Bacillota</taxon>
        <taxon>Bacilli</taxon>
        <taxon>Lactobacillales</taxon>
        <taxon>Enterococcaceae</taxon>
        <taxon>Enterococcus</taxon>
    </lineage>
</organism>
<keyword evidence="6" id="KW-1185">Reference proteome</keyword>
<dbReference type="Proteomes" id="UP000502998">
    <property type="component" value="Chromosome"/>
</dbReference>
<dbReference type="EMBL" id="AP022822">
    <property type="protein sequence ID" value="BCA84564.1"/>
    <property type="molecule type" value="Genomic_DNA"/>
</dbReference>
<evidence type="ECO:0000256" key="1">
    <source>
        <dbReference type="ARBA" id="ARBA00008779"/>
    </source>
</evidence>
<dbReference type="Pfam" id="PF00884">
    <property type="entry name" value="Sulfatase"/>
    <property type="match status" value="1"/>
</dbReference>
<dbReference type="PANTHER" id="PTHR45953">
    <property type="entry name" value="IDURONATE 2-SULFATASE"/>
    <property type="match status" value="1"/>
</dbReference>
<accession>A0A679IL89</accession>
<comment type="similarity">
    <text evidence="1">Belongs to the sulfatase family.</text>
</comment>
<sequence>MRFDALGANGNSIISTPNLDMMAEQGYNFENAYTAVPSCIPSRAALMTGLSQAHHGRVGYEDKIPWTYEKTLGSEFTNLGYQTEVIGKMHVYPERNRMGFEHVELHDGYLHAARKYDNPFGTQFENTDDYLSWFKEHKGNTVDLMDNGLDCNSWVARPWMYEEELHPTNWVVTKSIDFLKRHDPTVPFFLKMSFTRPHSPLDPPAYYFDMYMNLLKDMPEIHVGEWAKNIGLDEKYSTIATKGHYKKHELDRMRAGYYGAITHIDHQIGRFLIALKEHRMDKDTIILFLSDHGDQLGEHHLFRKAYPYQGSIHIPFIVYDPANILEGKKHKIAELVELQDVFPSLIDFATSSKVEGIDGMSVKPMLSDSAIKLRSYIHGEHSFGKDSSQYILTKDWKYIWFPVRGEEQLFHLKEDPHEKWDVSELEPNKTSKFRDILIHELKDREEGFVEDNHLVKLHETILSLSFLKNEGGVS</sequence>
<dbReference type="CDD" id="cd16022">
    <property type="entry name" value="sulfatase_like"/>
    <property type="match status" value="1"/>
</dbReference>
<dbReference type="PROSITE" id="PS00149">
    <property type="entry name" value="SULFATASE_2"/>
    <property type="match status" value="1"/>
</dbReference>
<evidence type="ECO:0000256" key="3">
    <source>
        <dbReference type="ARBA" id="ARBA00022801"/>
    </source>
</evidence>
<dbReference type="KEGG" id="esg:EsVE80_00870"/>
<evidence type="ECO:0000256" key="2">
    <source>
        <dbReference type="ARBA" id="ARBA00022723"/>
    </source>
</evidence>
<keyword evidence="3" id="KW-0378">Hydrolase</keyword>
<dbReference type="InterPro" id="IPR017850">
    <property type="entry name" value="Alkaline_phosphatase_core_sf"/>
</dbReference>
<feature type="domain" description="Sulfatase N-terminal" evidence="4">
    <location>
        <begin position="1"/>
        <end position="349"/>
    </location>
</feature>
<dbReference type="NCBIfam" id="NF010322">
    <property type="entry name" value="PRK13759.1"/>
    <property type="match status" value="1"/>
</dbReference>
<dbReference type="SUPFAM" id="SSF53649">
    <property type="entry name" value="Alkaline phosphatase-like"/>
    <property type="match status" value="1"/>
</dbReference>
<name>A0A679IL89_9ENTE</name>
<keyword evidence="2" id="KW-0479">Metal-binding</keyword>
<dbReference type="AlphaFoldDB" id="A0A679IL89"/>
<gene>
    <name evidence="5" type="ORF">EsVE80_00870</name>
</gene>
<reference evidence="5 6" key="1">
    <citation type="submission" date="2020-02" db="EMBL/GenBank/DDBJ databases">
        <title>Characterization of vanA genotype vancomycin-resistant Enterococcus saigonensis VE80.</title>
        <authorList>
            <person name="Harada T."/>
            <person name="Motooka D."/>
            <person name="Nakamura S."/>
            <person name="Yamamoto Y."/>
            <person name="Kawahara R."/>
            <person name="Kawatsu K."/>
        </authorList>
    </citation>
    <scope>NUCLEOTIDE SEQUENCE [LARGE SCALE GENOMIC DNA]</scope>
    <source>
        <strain evidence="5 6">VE80</strain>
    </source>
</reference>
<protein>
    <submittedName>
        <fullName evidence="5">Arylsulfatase</fullName>
    </submittedName>
</protein>
<evidence type="ECO:0000259" key="4">
    <source>
        <dbReference type="Pfam" id="PF00884"/>
    </source>
</evidence>
<dbReference type="GO" id="GO:0046872">
    <property type="term" value="F:metal ion binding"/>
    <property type="evidence" value="ECO:0007669"/>
    <property type="project" value="UniProtKB-KW"/>
</dbReference>
<dbReference type="GO" id="GO:0008484">
    <property type="term" value="F:sulfuric ester hydrolase activity"/>
    <property type="evidence" value="ECO:0007669"/>
    <property type="project" value="TreeGrafter"/>
</dbReference>
<dbReference type="InterPro" id="IPR000917">
    <property type="entry name" value="Sulfatase_N"/>
</dbReference>
<evidence type="ECO:0000313" key="6">
    <source>
        <dbReference type="Proteomes" id="UP000502998"/>
    </source>
</evidence>